<evidence type="ECO:0000313" key="1">
    <source>
        <dbReference type="EMBL" id="ORW31839.1"/>
    </source>
</evidence>
<dbReference type="SUPFAM" id="SSF56801">
    <property type="entry name" value="Acetyl-CoA synthetase-like"/>
    <property type="match status" value="1"/>
</dbReference>
<gene>
    <name evidence="1" type="ORF">AWB91_12560</name>
</gene>
<reference evidence="1 2" key="1">
    <citation type="journal article" date="2015" name="Emerg. Microbes Infect.">
        <title>Characterization of 17 strains belonging to the Mycobacterium simiae complex and description of Mycobacterium paraense sp. nov.</title>
        <authorList>
            <person name="Fusco da Costa A.R."/>
            <person name="Fedrizzi T."/>
            <person name="Lopes M.L."/>
            <person name="Pecorari M."/>
            <person name="Oliveira da Costa W.L."/>
            <person name="Giacobazzi E."/>
            <person name="da Costa Bahia J.R."/>
            <person name="De Sanctis V."/>
            <person name="Batista Lima K.V."/>
            <person name="Bertorelli R."/>
            <person name="Grottola A."/>
            <person name="Fabio A."/>
            <person name="Mariottini A."/>
            <person name="Ferretti P."/>
            <person name="Di Leva F."/>
            <person name="Fregni Serpini G."/>
            <person name="Tagliazucchi S."/>
            <person name="Rumpianesi F."/>
            <person name="Jousson O."/>
            <person name="Segata N."/>
            <person name="Tortoli E."/>
        </authorList>
    </citation>
    <scope>NUCLEOTIDE SEQUENCE [LARGE SCALE GENOMIC DNA]</scope>
    <source>
        <strain evidence="1 2">FI-07156</strain>
    </source>
</reference>
<protein>
    <recommendedName>
        <fullName evidence="3">AMP-dependent synthetase</fullName>
    </recommendedName>
</protein>
<dbReference type="InterPro" id="IPR042099">
    <property type="entry name" value="ANL_N_sf"/>
</dbReference>
<dbReference type="RefSeq" id="WP_085099056.1">
    <property type="nucleotide sequence ID" value="NZ_LQPK01000010.1"/>
</dbReference>
<dbReference type="Proteomes" id="UP000193801">
    <property type="component" value="Unassembled WGS sequence"/>
</dbReference>
<accession>A0ABX3VP82</accession>
<dbReference type="EMBL" id="LQPK01000010">
    <property type="protein sequence ID" value="ORW31839.1"/>
    <property type="molecule type" value="Genomic_DNA"/>
</dbReference>
<name>A0ABX3VP82_9MYCO</name>
<keyword evidence="2" id="KW-1185">Reference proteome</keyword>
<proteinExistence type="predicted"/>
<evidence type="ECO:0008006" key="3">
    <source>
        <dbReference type="Google" id="ProtNLM"/>
    </source>
</evidence>
<dbReference type="InterPro" id="IPR053158">
    <property type="entry name" value="CapK_Type1_Caps_Biosynth"/>
</dbReference>
<dbReference type="PANTHER" id="PTHR36932:SF1">
    <property type="entry name" value="CAPSULAR POLYSACCHARIDE BIOSYNTHESIS PROTEIN"/>
    <property type="match status" value="1"/>
</dbReference>
<comment type="caution">
    <text evidence="1">The sequence shown here is derived from an EMBL/GenBank/DDBJ whole genome shotgun (WGS) entry which is preliminary data.</text>
</comment>
<sequence>MKPRRLSYDLWVQARATGAAAGESYEQLVRRQRAQLQDTYLKGVRRLRWDAARLAAERERLLRELLVYAAEHSPFWSERLAGRDLANFTEADLPSLPILTKAEMMEEFDRLVTVPGLTRARVERHLDEMSGDGYLDNEYRAIITSGYVEAPSLHVYGWDAFVTFVMQGSRWTGRRGEDPDAVLAQCFSCSPKHESGIFYAFSTFESGGPTSHCVDATLPLDKIVDRLNNARPAIQALQGWPSLIRELALEAMQGRLTIKPTWVSVAGEICLPPVREAVRAAWGIEASEFWGCSEGTYAFPCGVGEGRHVADDLVILEPADADGNVVPYGQPADRMLLTNLYNLDQPLIRYDLVDAVTMSDDPCPCGCAHRRIISVNGRINGAFEYDGGARVPRAAVEQAVVATPGVANFSIGKARQGLEVSVVTDGSTDVQRLRTDLVEVLRRHGGPDSDVRVRQVDFIERLSRGKCRQFDPR</sequence>
<dbReference type="Gene3D" id="3.40.50.12780">
    <property type="entry name" value="N-terminal domain of ligase-like"/>
    <property type="match status" value="1"/>
</dbReference>
<organism evidence="1 2">
    <name type="scientific">Mycobacterium paraense</name>
    <dbReference type="NCBI Taxonomy" id="767916"/>
    <lineage>
        <taxon>Bacteria</taxon>
        <taxon>Bacillati</taxon>
        <taxon>Actinomycetota</taxon>
        <taxon>Actinomycetes</taxon>
        <taxon>Mycobacteriales</taxon>
        <taxon>Mycobacteriaceae</taxon>
        <taxon>Mycobacterium</taxon>
        <taxon>Mycobacterium simiae complex</taxon>
    </lineage>
</organism>
<dbReference type="PANTHER" id="PTHR36932">
    <property type="entry name" value="CAPSULAR POLYSACCHARIDE BIOSYNTHESIS PROTEIN"/>
    <property type="match status" value="1"/>
</dbReference>
<evidence type="ECO:0000313" key="2">
    <source>
        <dbReference type="Proteomes" id="UP000193801"/>
    </source>
</evidence>